<accession>A0AAE7S2E5</accession>
<dbReference type="RefSeq" id="YP_010360072.1">
    <property type="nucleotide sequence ID" value="NC_062780.1"/>
</dbReference>
<dbReference type="GeneID" id="75690874"/>
<reference evidence="1 2" key="1">
    <citation type="submission" date="2021-04" db="EMBL/GenBank/DDBJ databases">
        <authorList>
            <person name="Shkoporov A.N."/>
            <person name="Stockdale S.R."/>
            <person name="Guerin E."/>
            <person name="Ross R.P."/>
            <person name="Hill C."/>
        </authorList>
    </citation>
    <scope>NUCLEOTIDE SEQUENCE [LARGE SCALE GENOMIC DNA]</scope>
    <source>
        <strain evidence="2">cr13_1</strain>
    </source>
</reference>
<keyword evidence="2" id="KW-1185">Reference proteome</keyword>
<dbReference type="Proteomes" id="UP000827409">
    <property type="component" value="Segment"/>
</dbReference>
<evidence type="ECO:0000313" key="2">
    <source>
        <dbReference type="Proteomes" id="UP000827409"/>
    </source>
</evidence>
<proteinExistence type="predicted"/>
<protein>
    <submittedName>
        <fullName evidence="1">Uncharacterized protein</fullName>
    </submittedName>
</protein>
<sequence>MNGPTFNIGYDPILSNPFPQAVDYTREIDERVKYLQAIKDKMAGSNQQANPQKDSLWTAIDNEISSLNEEQRNILFSDTKYIQIDTQLKQLVQEALINSVKGVIEQSQVGKDLLTQQLNYVKSSKNAIIAESNKKLELFKKFQIAASANPNLTYKEFCESINK</sequence>
<name>A0AAE7S2E5_9CAUD</name>
<dbReference type="EMBL" id="MZ130490">
    <property type="protein sequence ID" value="QWM90500.1"/>
    <property type="molecule type" value="Genomic_DNA"/>
</dbReference>
<dbReference type="KEGG" id="vg:75690874"/>
<evidence type="ECO:0000313" key="1">
    <source>
        <dbReference type="EMBL" id="QWM90500.1"/>
    </source>
</evidence>
<organism evidence="1 2">
    <name type="scientific">uncultured phage cr13_1</name>
    <dbReference type="NCBI Taxonomy" id="2986396"/>
    <lineage>
        <taxon>Viruses</taxon>
        <taxon>Duplodnaviria</taxon>
        <taxon>Heunggongvirae</taxon>
        <taxon>Uroviricota</taxon>
        <taxon>Caudoviricetes</taxon>
        <taxon>Crassvirales</taxon>
        <taxon>Crevaviridae</taxon>
        <taxon>Doltivirinae</taxon>
        <taxon>Kingevirus</taxon>
        <taxon>Kingevirus communis</taxon>
    </lineage>
</organism>
<gene>
    <name evidence="1" type="primary">gp_26637</name>
</gene>